<feature type="transmembrane region" description="Helical" evidence="1">
    <location>
        <begin position="20"/>
        <end position="39"/>
    </location>
</feature>
<dbReference type="Pfam" id="PF04397">
    <property type="entry name" value="LytTR"/>
    <property type="match status" value="1"/>
</dbReference>
<accession>A0A5C6RFZ6</accession>
<dbReference type="EMBL" id="VOOR01000073">
    <property type="protein sequence ID" value="TXB60601.1"/>
    <property type="molecule type" value="Genomic_DNA"/>
</dbReference>
<dbReference type="PANTHER" id="PTHR37299">
    <property type="entry name" value="TRANSCRIPTIONAL REGULATOR-RELATED"/>
    <property type="match status" value="1"/>
</dbReference>
<feature type="transmembrane region" description="Helical" evidence="1">
    <location>
        <begin position="51"/>
        <end position="70"/>
    </location>
</feature>
<dbReference type="PROSITE" id="PS50930">
    <property type="entry name" value="HTH_LYTTR"/>
    <property type="match status" value="1"/>
</dbReference>
<keyword evidence="4" id="KW-1185">Reference proteome</keyword>
<feature type="transmembrane region" description="Helical" evidence="1">
    <location>
        <begin position="122"/>
        <end position="144"/>
    </location>
</feature>
<dbReference type="Proteomes" id="UP000321580">
    <property type="component" value="Unassembled WGS sequence"/>
</dbReference>
<comment type="caution">
    <text evidence="3">The sequence shown here is derived from an EMBL/GenBank/DDBJ whole genome shotgun (WGS) entry which is preliminary data.</text>
</comment>
<dbReference type="RefSeq" id="WP_147169445.1">
    <property type="nucleotide sequence ID" value="NZ_VOOR01000073.1"/>
</dbReference>
<keyword evidence="1" id="KW-0812">Transmembrane</keyword>
<keyword evidence="1" id="KW-0472">Membrane</keyword>
<evidence type="ECO:0000313" key="3">
    <source>
        <dbReference type="EMBL" id="TXB60601.1"/>
    </source>
</evidence>
<dbReference type="InterPro" id="IPR046947">
    <property type="entry name" value="LytR-like"/>
</dbReference>
<proteinExistence type="predicted"/>
<protein>
    <submittedName>
        <fullName evidence="3">LytTR family transcriptional regulator</fullName>
    </submittedName>
</protein>
<name>A0A5C6RFZ6_9BACT</name>
<feature type="transmembrane region" description="Helical" evidence="1">
    <location>
        <begin position="90"/>
        <end position="110"/>
    </location>
</feature>
<evidence type="ECO:0000313" key="4">
    <source>
        <dbReference type="Proteomes" id="UP000321580"/>
    </source>
</evidence>
<organism evidence="3 4">
    <name type="scientific">Phaeodactylibacter luteus</name>
    <dbReference type="NCBI Taxonomy" id="1564516"/>
    <lineage>
        <taxon>Bacteria</taxon>
        <taxon>Pseudomonadati</taxon>
        <taxon>Bacteroidota</taxon>
        <taxon>Saprospiria</taxon>
        <taxon>Saprospirales</taxon>
        <taxon>Haliscomenobacteraceae</taxon>
        <taxon>Phaeodactylibacter</taxon>
    </lineage>
</organism>
<evidence type="ECO:0000256" key="1">
    <source>
        <dbReference type="SAM" id="Phobius"/>
    </source>
</evidence>
<dbReference type="GO" id="GO:0000156">
    <property type="term" value="F:phosphorelay response regulator activity"/>
    <property type="evidence" value="ECO:0007669"/>
    <property type="project" value="InterPro"/>
</dbReference>
<sequence>MLDTLSAPYPFEFERGKTWAFTIGTALFVALFLLVFQPFGTRAFQSDHKTWFLLGYAPVIALSVGAFFEGSRALFPSFLQEEGWTVGRQIIWTGLLTGVGILAAHVYFLLYFEQPFQWYNLAYFTGLSLSIAVFPISATVLLSYTAKLKHYQAGAASVPIKKTAEERAGQQRIVLTGEYSEDNLELSAAQLRYLQSADNYVLVCYMEGGAVQQKMIRATLKSMEAQLEGVPEIARCHRSYLVNLSEVRRVSGNAQGYKLSLEGIEETIIPVARSKGKAILQLLQAQS</sequence>
<feature type="domain" description="HTH LytTR-type" evidence="2">
    <location>
        <begin position="193"/>
        <end position="285"/>
    </location>
</feature>
<dbReference type="GO" id="GO:0003677">
    <property type="term" value="F:DNA binding"/>
    <property type="evidence" value="ECO:0007669"/>
    <property type="project" value="InterPro"/>
</dbReference>
<dbReference type="OrthoDB" id="1118393at2"/>
<dbReference type="SMART" id="SM00850">
    <property type="entry name" value="LytTR"/>
    <property type="match status" value="1"/>
</dbReference>
<reference evidence="3 4" key="1">
    <citation type="submission" date="2019-08" db="EMBL/GenBank/DDBJ databases">
        <title>Genome of Phaeodactylibacter luteus.</title>
        <authorList>
            <person name="Bowman J.P."/>
        </authorList>
    </citation>
    <scope>NUCLEOTIDE SEQUENCE [LARGE SCALE GENOMIC DNA]</scope>
    <source>
        <strain evidence="3 4">KCTC 42180</strain>
    </source>
</reference>
<evidence type="ECO:0000259" key="2">
    <source>
        <dbReference type="PROSITE" id="PS50930"/>
    </source>
</evidence>
<dbReference type="PANTHER" id="PTHR37299:SF1">
    <property type="entry name" value="STAGE 0 SPORULATION PROTEIN A HOMOLOG"/>
    <property type="match status" value="1"/>
</dbReference>
<keyword evidence="1" id="KW-1133">Transmembrane helix</keyword>
<dbReference type="InterPro" id="IPR007492">
    <property type="entry name" value="LytTR_DNA-bd_dom"/>
</dbReference>
<gene>
    <name evidence="3" type="ORF">FRY97_20245</name>
</gene>
<dbReference type="Gene3D" id="2.40.50.1020">
    <property type="entry name" value="LytTr DNA-binding domain"/>
    <property type="match status" value="1"/>
</dbReference>
<dbReference type="AlphaFoldDB" id="A0A5C6RFZ6"/>